<feature type="signal peptide" evidence="1">
    <location>
        <begin position="1"/>
        <end position="19"/>
    </location>
</feature>
<dbReference type="RefSeq" id="WP_276263800.1">
    <property type="nucleotide sequence ID" value="NZ_JARJLM010000068.1"/>
</dbReference>
<keyword evidence="1" id="KW-0732">Signal</keyword>
<dbReference type="EMBL" id="JARJLM010000068">
    <property type="protein sequence ID" value="MDF3832102.1"/>
    <property type="molecule type" value="Genomic_DNA"/>
</dbReference>
<evidence type="ECO:0000256" key="1">
    <source>
        <dbReference type="SAM" id="SignalP"/>
    </source>
</evidence>
<keyword evidence="3" id="KW-1185">Reference proteome</keyword>
<comment type="caution">
    <text evidence="2">The sequence shown here is derived from an EMBL/GenBank/DDBJ whole genome shotgun (WGS) entry which is preliminary data.</text>
</comment>
<reference evidence="2 3" key="1">
    <citation type="submission" date="2023-03" db="EMBL/GenBank/DDBJ databases">
        <title>Draft assemblies of triclosan tolerant bacteria isolated from returned activated sludge.</title>
        <authorList>
            <person name="Van Hamelsveld S."/>
        </authorList>
    </citation>
    <scope>NUCLEOTIDE SEQUENCE [LARGE SCALE GENOMIC DNA]</scope>
    <source>
        <strain evidence="2 3">GW210010_S58</strain>
    </source>
</reference>
<evidence type="ECO:0000313" key="3">
    <source>
        <dbReference type="Proteomes" id="UP001216674"/>
    </source>
</evidence>
<protein>
    <recommendedName>
        <fullName evidence="4">DUF4124 domain-containing protein</fullName>
    </recommendedName>
</protein>
<evidence type="ECO:0008006" key="4">
    <source>
        <dbReference type="Google" id="ProtNLM"/>
    </source>
</evidence>
<feature type="chain" id="PRO_5045369420" description="DUF4124 domain-containing protein" evidence="1">
    <location>
        <begin position="20"/>
        <end position="140"/>
    </location>
</feature>
<dbReference type="Proteomes" id="UP001216674">
    <property type="component" value="Unassembled WGS sequence"/>
</dbReference>
<evidence type="ECO:0000313" key="2">
    <source>
        <dbReference type="EMBL" id="MDF3832102.1"/>
    </source>
</evidence>
<gene>
    <name evidence="2" type="ORF">P3W85_03915</name>
</gene>
<proteinExistence type="predicted"/>
<accession>A0ABT6AHL8</accession>
<name>A0ABT6AHL8_9BURK</name>
<sequence length="140" mass="16025">MRHCLVLFMLCACMGFAHAGKCVSGSKTLYTDTACPPGWQGAALGGNLSRISPEPATDEANRQFLQSREAEEREYQARIAREQADAARAEYKQCNWLGSQLRQLEADYGMRRRARLPKEEQEGYRQRQRALREQQARLRC</sequence>
<organism evidence="2 3">
    <name type="scientific">Cupriavidus basilensis</name>
    <dbReference type="NCBI Taxonomy" id="68895"/>
    <lineage>
        <taxon>Bacteria</taxon>
        <taxon>Pseudomonadati</taxon>
        <taxon>Pseudomonadota</taxon>
        <taxon>Betaproteobacteria</taxon>
        <taxon>Burkholderiales</taxon>
        <taxon>Burkholderiaceae</taxon>
        <taxon>Cupriavidus</taxon>
    </lineage>
</organism>